<evidence type="ECO:0000313" key="4">
    <source>
        <dbReference type="Proteomes" id="UP000229307"/>
    </source>
</evidence>
<evidence type="ECO:0000259" key="2">
    <source>
        <dbReference type="Pfam" id="PF00263"/>
    </source>
</evidence>
<dbReference type="PRINTS" id="PR00811">
    <property type="entry name" value="BCTERIALGSPD"/>
</dbReference>
<dbReference type="Pfam" id="PF00263">
    <property type="entry name" value="Secretin"/>
    <property type="match status" value="1"/>
</dbReference>
<dbReference type="InterPro" id="IPR051808">
    <property type="entry name" value="Type_IV_pilus_biogenesis"/>
</dbReference>
<dbReference type="Proteomes" id="UP000229307">
    <property type="component" value="Unassembled WGS sequence"/>
</dbReference>
<feature type="non-terminal residue" evidence="3">
    <location>
        <position position="1"/>
    </location>
</feature>
<feature type="domain" description="Type II/III secretion system secretin-like" evidence="2">
    <location>
        <begin position="1"/>
        <end position="46"/>
    </location>
</feature>
<comment type="caution">
    <text evidence="3">The sequence shown here is derived from an EMBL/GenBank/DDBJ whole genome shotgun (WGS) entry which is preliminary data.</text>
</comment>
<dbReference type="GO" id="GO:0009306">
    <property type="term" value="P:protein secretion"/>
    <property type="evidence" value="ECO:0007669"/>
    <property type="project" value="InterPro"/>
</dbReference>
<dbReference type="AlphaFoldDB" id="A0A2M7S4V3"/>
<evidence type="ECO:0000313" key="3">
    <source>
        <dbReference type="EMBL" id="PIZ14595.1"/>
    </source>
</evidence>
<proteinExistence type="inferred from homology"/>
<reference evidence="4" key="1">
    <citation type="submission" date="2017-09" db="EMBL/GenBank/DDBJ databases">
        <title>Depth-based differentiation of microbial function through sediment-hosted aquifers and enrichment of novel symbionts in the deep terrestrial subsurface.</title>
        <authorList>
            <person name="Probst A.J."/>
            <person name="Ladd B."/>
            <person name="Jarett J.K."/>
            <person name="Geller-Mcgrath D.E."/>
            <person name="Sieber C.M.K."/>
            <person name="Emerson J.B."/>
            <person name="Anantharaman K."/>
            <person name="Thomas B.C."/>
            <person name="Malmstrom R."/>
            <person name="Stieglmeier M."/>
            <person name="Klingl A."/>
            <person name="Woyke T."/>
            <person name="Ryan C.M."/>
            <person name="Banfield J.F."/>
        </authorList>
    </citation>
    <scope>NUCLEOTIDE SEQUENCE [LARGE SCALE GENOMIC DNA]</scope>
</reference>
<gene>
    <name evidence="3" type="ORF">COY52_11990</name>
</gene>
<accession>A0A2M7S4V3</accession>
<name>A0A2M7S4V3_9BACT</name>
<dbReference type="InterPro" id="IPR001775">
    <property type="entry name" value="GspD/PilQ"/>
</dbReference>
<sequence length="51" mass="5683">IQEDEILTSKKVPFLGDIPFLGALFTSKTLSTTQKEVVIYVTPTILTNTNR</sequence>
<evidence type="ECO:0000256" key="1">
    <source>
        <dbReference type="RuleBase" id="RU004003"/>
    </source>
</evidence>
<organism evidence="3 4">
    <name type="scientific">Candidatus Desantisbacteria bacterium CG_4_10_14_0_8_um_filter_48_22</name>
    <dbReference type="NCBI Taxonomy" id="1974543"/>
    <lineage>
        <taxon>Bacteria</taxon>
        <taxon>Candidatus Desantisiibacteriota</taxon>
    </lineage>
</organism>
<dbReference type="PANTHER" id="PTHR30604">
    <property type="entry name" value="PROTEIN TRANSPORT PROTEIN HOFQ"/>
    <property type="match status" value="1"/>
</dbReference>
<dbReference type="PANTHER" id="PTHR30604:SF1">
    <property type="entry name" value="DNA UTILIZATION PROTEIN HOFQ"/>
    <property type="match status" value="1"/>
</dbReference>
<comment type="similarity">
    <text evidence="1">Belongs to the bacterial secretin family.</text>
</comment>
<dbReference type="InterPro" id="IPR004846">
    <property type="entry name" value="T2SS/T3SS_dom"/>
</dbReference>
<protein>
    <submittedName>
        <fullName evidence="3">Pilus assembly protein CpaC</fullName>
    </submittedName>
</protein>
<dbReference type="EMBL" id="PFMR01000330">
    <property type="protein sequence ID" value="PIZ14595.1"/>
    <property type="molecule type" value="Genomic_DNA"/>
</dbReference>